<dbReference type="Pfam" id="PF00650">
    <property type="entry name" value="CRAL_TRIO"/>
    <property type="match status" value="1"/>
</dbReference>
<dbReference type="EMBL" id="JAMQYH010000003">
    <property type="protein sequence ID" value="KAJ1694785.1"/>
    <property type="molecule type" value="Genomic_DNA"/>
</dbReference>
<feature type="region of interest" description="Disordered" evidence="5">
    <location>
        <begin position="358"/>
        <end position="381"/>
    </location>
</feature>
<keyword evidence="3" id="KW-0333">Golgi apparatus</keyword>
<evidence type="ECO:0000313" key="8">
    <source>
        <dbReference type="Proteomes" id="UP001151287"/>
    </source>
</evidence>
<dbReference type="OrthoDB" id="1434354at2759"/>
<dbReference type="PANTHER" id="PTHR45657:SF50">
    <property type="entry name" value="PHOSPHATIDYLINOSITOL_PHOSPHATIDYLCHOLINE TRANSFER PROTEIN SFH11"/>
    <property type="match status" value="1"/>
</dbReference>
<dbReference type="GO" id="GO:0005886">
    <property type="term" value="C:plasma membrane"/>
    <property type="evidence" value="ECO:0007669"/>
    <property type="project" value="UniProtKB-SubCell"/>
</dbReference>
<dbReference type="Pfam" id="PF03765">
    <property type="entry name" value="CRAL_TRIO_N"/>
    <property type="match status" value="1"/>
</dbReference>
<dbReference type="SMART" id="SM00516">
    <property type="entry name" value="SEC14"/>
    <property type="match status" value="1"/>
</dbReference>
<evidence type="ECO:0000313" key="7">
    <source>
        <dbReference type="EMBL" id="KAJ1694785.1"/>
    </source>
</evidence>
<sequence>MSSWFRRRTLSNSKKTQPTKERIPSLKLPLESHWHVPEVEKKKKRSLSKMSFKSVQESLTKISRSNTFKGIFQSIHDPKEEEVVQSIRNQLLLEGKLPEKFDDYHTLLRFLRMRAFNVPNAKEMFLNMVKWREDFGVDTIEKDFKFEELETVKRCYPQGYHGVDRYGRPLYIERIGLVDLNSFLNATSIDRYIKYHITEQEKTLNYRYPACSLAAKKHIASTTMILDVKGVGLSNFSKPARELFVEIQKIDSNYYPETLNQLFIINAGSGFRALWRVLKAFLEARTLSKIQVLGTDYRAALFEAIDPSNIPEFLGGTCACSATSGCLIQDKGPWTNPEINHLLEEVFSKGKKFVEEASKETNVDASSDRNNEPSDKHFNPNGERMLTMIERESETNDSKRGISLKINDLEGWLKDTNEILQKLLLKQDEVSTLVEDLKKLTSVRIQMALQFF</sequence>
<dbReference type="Gene3D" id="3.40.525.10">
    <property type="entry name" value="CRAL-TRIO lipid binding domain"/>
    <property type="match status" value="1"/>
</dbReference>
<dbReference type="InterPro" id="IPR051026">
    <property type="entry name" value="PI/PC_transfer"/>
</dbReference>
<comment type="similarity">
    <text evidence="4">Belongs to the SFH family.</text>
</comment>
<evidence type="ECO:0000256" key="1">
    <source>
        <dbReference type="ARBA" id="ARBA00004202"/>
    </source>
</evidence>
<dbReference type="InterPro" id="IPR001251">
    <property type="entry name" value="CRAL-TRIO_dom"/>
</dbReference>
<dbReference type="AlphaFoldDB" id="A0A9Q0HR23"/>
<dbReference type="InterPro" id="IPR036273">
    <property type="entry name" value="CRAL/TRIO_N_dom_sf"/>
</dbReference>
<dbReference type="PANTHER" id="PTHR45657">
    <property type="entry name" value="CRAL-TRIO DOMAIN-CONTAINING PROTEIN YKL091C-RELATED"/>
    <property type="match status" value="1"/>
</dbReference>
<dbReference type="GO" id="GO:0000139">
    <property type="term" value="C:Golgi membrane"/>
    <property type="evidence" value="ECO:0007669"/>
    <property type="project" value="UniProtKB-SubCell"/>
</dbReference>
<reference evidence="7" key="1">
    <citation type="journal article" date="2022" name="Cell">
        <title>Repeat-based holocentromeres influence genome architecture and karyotype evolution.</title>
        <authorList>
            <person name="Hofstatter P.G."/>
            <person name="Thangavel G."/>
            <person name="Lux T."/>
            <person name="Neumann P."/>
            <person name="Vondrak T."/>
            <person name="Novak P."/>
            <person name="Zhang M."/>
            <person name="Costa L."/>
            <person name="Castellani M."/>
            <person name="Scott A."/>
            <person name="Toegelov H."/>
            <person name="Fuchs J."/>
            <person name="Mata-Sucre Y."/>
            <person name="Dias Y."/>
            <person name="Vanzela A.L.L."/>
            <person name="Huettel B."/>
            <person name="Almeida C.C.S."/>
            <person name="Simkova H."/>
            <person name="Souza G."/>
            <person name="Pedrosa-Harand A."/>
            <person name="Macas J."/>
            <person name="Mayer K.F.X."/>
            <person name="Houben A."/>
            <person name="Marques A."/>
        </authorList>
    </citation>
    <scope>NUCLEOTIDE SEQUENCE</scope>
    <source>
        <strain evidence="7">RhyBre1mFocal</strain>
    </source>
</reference>
<comment type="subcellular location">
    <subcellularLocation>
        <location evidence="1">Cell membrane</location>
        <topology evidence="1">Peripheral membrane protein</topology>
    </subcellularLocation>
    <subcellularLocation>
        <location evidence="2">Golgi apparatus membrane</location>
        <topology evidence="2">Peripheral membrane protein</topology>
    </subcellularLocation>
</comment>
<proteinExistence type="inferred from homology"/>
<dbReference type="PROSITE" id="PS50191">
    <property type="entry name" value="CRAL_TRIO"/>
    <property type="match status" value="1"/>
</dbReference>
<name>A0A9Q0HR23_9POAL</name>
<evidence type="ECO:0000256" key="3">
    <source>
        <dbReference type="ARBA" id="ARBA00023034"/>
    </source>
</evidence>
<evidence type="ECO:0000256" key="5">
    <source>
        <dbReference type="SAM" id="MobiDB-lite"/>
    </source>
</evidence>
<organism evidence="7 8">
    <name type="scientific">Rhynchospora breviuscula</name>
    <dbReference type="NCBI Taxonomy" id="2022672"/>
    <lineage>
        <taxon>Eukaryota</taxon>
        <taxon>Viridiplantae</taxon>
        <taxon>Streptophyta</taxon>
        <taxon>Embryophyta</taxon>
        <taxon>Tracheophyta</taxon>
        <taxon>Spermatophyta</taxon>
        <taxon>Magnoliopsida</taxon>
        <taxon>Liliopsida</taxon>
        <taxon>Poales</taxon>
        <taxon>Cyperaceae</taxon>
        <taxon>Cyperoideae</taxon>
        <taxon>Rhynchosporeae</taxon>
        <taxon>Rhynchospora</taxon>
    </lineage>
</organism>
<evidence type="ECO:0000256" key="4">
    <source>
        <dbReference type="ARBA" id="ARBA00038020"/>
    </source>
</evidence>
<evidence type="ECO:0000259" key="6">
    <source>
        <dbReference type="PROSITE" id="PS50191"/>
    </source>
</evidence>
<protein>
    <recommendedName>
        <fullName evidence="6">CRAL-TRIO domain-containing protein</fullName>
    </recommendedName>
</protein>
<accession>A0A9Q0HR23</accession>
<feature type="domain" description="CRAL-TRIO" evidence="6">
    <location>
        <begin position="148"/>
        <end position="322"/>
    </location>
</feature>
<dbReference type="SUPFAM" id="SSF52087">
    <property type="entry name" value="CRAL/TRIO domain"/>
    <property type="match status" value="1"/>
</dbReference>
<dbReference type="SUPFAM" id="SSF46938">
    <property type="entry name" value="CRAL/TRIO N-terminal domain"/>
    <property type="match status" value="1"/>
</dbReference>
<dbReference type="Proteomes" id="UP001151287">
    <property type="component" value="Unassembled WGS sequence"/>
</dbReference>
<feature type="compositionally biased region" description="Basic and acidic residues" evidence="5">
    <location>
        <begin position="358"/>
        <end position="378"/>
    </location>
</feature>
<dbReference type="Gene3D" id="1.10.8.20">
    <property type="entry name" value="N-terminal domain of phosphatidylinositol transfer protein sec14p"/>
    <property type="match status" value="1"/>
</dbReference>
<dbReference type="InterPro" id="IPR036865">
    <property type="entry name" value="CRAL-TRIO_dom_sf"/>
</dbReference>
<gene>
    <name evidence="7" type="ORF">LUZ63_011483</name>
</gene>
<evidence type="ECO:0000256" key="2">
    <source>
        <dbReference type="ARBA" id="ARBA00004395"/>
    </source>
</evidence>
<dbReference type="InterPro" id="IPR011074">
    <property type="entry name" value="CRAL/TRIO_N_dom"/>
</dbReference>
<dbReference type="CDD" id="cd00170">
    <property type="entry name" value="SEC14"/>
    <property type="match status" value="1"/>
</dbReference>
<comment type="caution">
    <text evidence="7">The sequence shown here is derived from an EMBL/GenBank/DDBJ whole genome shotgun (WGS) entry which is preliminary data.</text>
</comment>
<keyword evidence="8" id="KW-1185">Reference proteome</keyword>
<dbReference type="SMART" id="SM01100">
    <property type="entry name" value="CRAL_TRIO_N"/>
    <property type="match status" value="1"/>
</dbReference>
<feature type="region of interest" description="Disordered" evidence="5">
    <location>
        <begin position="1"/>
        <end position="24"/>
    </location>
</feature>